<dbReference type="Proteomes" id="UP001165083">
    <property type="component" value="Unassembled WGS sequence"/>
</dbReference>
<accession>A0A9W6UEW4</accession>
<sequence length="340" mass="38303">MDVVFSSKPRAVKETASTAPKCSLQTSHDVPESDLVFLIAPSSSVAQNAVNSLRYQDHDFECGQYATFHDDNNSTVPPSVYVPESASTALSGETSRKMATPVLVFSSDTVLDRRSMNSERHASDLKQDIESCANSSLSPTQPQGKFELPRQKRISTPSEFSPTLQEETCSGWAEGSSESFNMQLEDYEVIVSTLALQAIKDLYCEHLEQRTTISDLERSTSSQTQARCSVVKSHVSTKCFAYKNRGGMRSLDDIHSTLSDDEDSIAGVSDVPRNEYQNERIHDHHRHWNPFKRLHREHPRPKAKVDYLSSHQHTLLARCSWTASWTLYYVSHLSIRTLWT</sequence>
<evidence type="ECO:0000313" key="1">
    <source>
        <dbReference type="EMBL" id="GMF31207.1"/>
    </source>
</evidence>
<proteinExistence type="predicted"/>
<evidence type="ECO:0000313" key="2">
    <source>
        <dbReference type="Proteomes" id="UP001165083"/>
    </source>
</evidence>
<dbReference type="AlphaFoldDB" id="A0A9W6UEW4"/>
<gene>
    <name evidence="1" type="ORF">Plil01_001334200</name>
</gene>
<dbReference type="EMBL" id="BSXW01000889">
    <property type="protein sequence ID" value="GMF31207.1"/>
    <property type="molecule type" value="Genomic_DNA"/>
</dbReference>
<dbReference type="OrthoDB" id="69720at2759"/>
<name>A0A9W6UEW4_9STRA</name>
<reference evidence="1" key="1">
    <citation type="submission" date="2023-04" db="EMBL/GenBank/DDBJ databases">
        <title>Phytophthora lilii NBRC 32176.</title>
        <authorList>
            <person name="Ichikawa N."/>
            <person name="Sato H."/>
            <person name="Tonouchi N."/>
        </authorList>
    </citation>
    <scope>NUCLEOTIDE SEQUENCE</scope>
    <source>
        <strain evidence="1">NBRC 32176</strain>
    </source>
</reference>
<organism evidence="1 2">
    <name type="scientific">Phytophthora lilii</name>
    <dbReference type="NCBI Taxonomy" id="2077276"/>
    <lineage>
        <taxon>Eukaryota</taxon>
        <taxon>Sar</taxon>
        <taxon>Stramenopiles</taxon>
        <taxon>Oomycota</taxon>
        <taxon>Peronosporomycetes</taxon>
        <taxon>Peronosporales</taxon>
        <taxon>Peronosporaceae</taxon>
        <taxon>Phytophthora</taxon>
    </lineage>
</organism>
<keyword evidence="2" id="KW-1185">Reference proteome</keyword>
<comment type="caution">
    <text evidence="1">The sequence shown here is derived from an EMBL/GenBank/DDBJ whole genome shotgun (WGS) entry which is preliminary data.</text>
</comment>
<protein>
    <submittedName>
        <fullName evidence="1">Unnamed protein product</fullName>
    </submittedName>
</protein>